<evidence type="ECO:0000256" key="1">
    <source>
        <dbReference type="ARBA" id="ARBA00004123"/>
    </source>
</evidence>
<evidence type="ECO:0000256" key="8">
    <source>
        <dbReference type="ARBA" id="ARBA00023242"/>
    </source>
</evidence>
<comment type="similarity">
    <text evidence="2 9">Belongs to the EAF6 family.</text>
</comment>
<reference evidence="12 13" key="1">
    <citation type="submission" date="2014-04" db="EMBL/GenBank/DDBJ databases">
        <authorList>
            <consortium name="DOE Joint Genome Institute"/>
            <person name="Kuo A."/>
            <person name="Martino E."/>
            <person name="Perotto S."/>
            <person name="Kohler A."/>
            <person name="Nagy L.G."/>
            <person name="Floudas D."/>
            <person name="Copeland A."/>
            <person name="Barry K.W."/>
            <person name="Cichocki N."/>
            <person name="Veneault-Fourrey C."/>
            <person name="LaButti K."/>
            <person name="Lindquist E.A."/>
            <person name="Lipzen A."/>
            <person name="Lundell T."/>
            <person name="Morin E."/>
            <person name="Murat C."/>
            <person name="Sun H."/>
            <person name="Tunlid A."/>
            <person name="Henrissat B."/>
            <person name="Grigoriev I.V."/>
            <person name="Hibbett D.S."/>
            <person name="Martin F."/>
            <person name="Nordberg H.P."/>
            <person name="Cantor M.N."/>
            <person name="Hua S.X."/>
        </authorList>
    </citation>
    <scope>NUCLEOTIDE SEQUENCE [LARGE SCALE GENOMIC DNA]</scope>
    <source>
        <strain evidence="12 13">Zn</strain>
    </source>
</reference>
<feature type="coiled-coil region" evidence="10">
    <location>
        <begin position="22"/>
        <end position="49"/>
    </location>
</feature>
<keyword evidence="8 9" id="KW-0539">Nucleus</keyword>
<gene>
    <name evidence="12" type="ORF">OIDMADRAFT_159037</name>
</gene>
<dbReference type="HOGENOM" id="CLU_081048_1_0_1"/>
<evidence type="ECO:0000256" key="4">
    <source>
        <dbReference type="ARBA" id="ARBA00022853"/>
    </source>
</evidence>
<evidence type="ECO:0000256" key="2">
    <source>
        <dbReference type="ARBA" id="ARBA00010916"/>
    </source>
</evidence>
<comment type="subcellular location">
    <subcellularLocation>
        <location evidence="1 9">Nucleus</location>
    </subcellularLocation>
</comment>
<reference evidence="13" key="2">
    <citation type="submission" date="2015-01" db="EMBL/GenBank/DDBJ databases">
        <title>Evolutionary Origins and Diversification of the Mycorrhizal Mutualists.</title>
        <authorList>
            <consortium name="DOE Joint Genome Institute"/>
            <consortium name="Mycorrhizal Genomics Consortium"/>
            <person name="Kohler A."/>
            <person name="Kuo A."/>
            <person name="Nagy L.G."/>
            <person name="Floudas D."/>
            <person name="Copeland A."/>
            <person name="Barry K.W."/>
            <person name="Cichocki N."/>
            <person name="Veneault-Fourrey C."/>
            <person name="LaButti K."/>
            <person name="Lindquist E.A."/>
            <person name="Lipzen A."/>
            <person name="Lundell T."/>
            <person name="Morin E."/>
            <person name="Murat C."/>
            <person name="Riley R."/>
            <person name="Ohm R."/>
            <person name="Sun H."/>
            <person name="Tunlid A."/>
            <person name="Henrissat B."/>
            <person name="Grigoriev I.V."/>
            <person name="Hibbett D.S."/>
            <person name="Martin F."/>
        </authorList>
    </citation>
    <scope>NUCLEOTIDE SEQUENCE [LARGE SCALE GENOMIC DNA]</scope>
    <source>
        <strain evidence="13">Zn</strain>
    </source>
</reference>
<keyword evidence="9" id="KW-0234">DNA repair</keyword>
<keyword evidence="9" id="KW-0227">DNA damage</keyword>
<dbReference type="OrthoDB" id="440324at2759"/>
<dbReference type="GO" id="GO:0005634">
    <property type="term" value="C:nucleus"/>
    <property type="evidence" value="ECO:0007669"/>
    <property type="project" value="UniProtKB-SubCell"/>
</dbReference>
<keyword evidence="5 9" id="KW-0805">Transcription regulation</keyword>
<evidence type="ECO:0000256" key="6">
    <source>
        <dbReference type="ARBA" id="ARBA00023054"/>
    </source>
</evidence>
<dbReference type="EMBL" id="KN832873">
    <property type="protein sequence ID" value="KIN03999.1"/>
    <property type="molecule type" value="Genomic_DNA"/>
</dbReference>
<evidence type="ECO:0000256" key="10">
    <source>
        <dbReference type="SAM" id="Coils"/>
    </source>
</evidence>
<evidence type="ECO:0000256" key="5">
    <source>
        <dbReference type="ARBA" id="ARBA00023015"/>
    </source>
</evidence>
<dbReference type="GO" id="GO:0035267">
    <property type="term" value="C:NuA4 histone acetyltransferase complex"/>
    <property type="evidence" value="ECO:0007669"/>
    <property type="project" value="UniProtKB-UniRule"/>
</dbReference>
<protein>
    <recommendedName>
        <fullName evidence="3 9">Chromatin modification-related protein EAF6</fullName>
    </recommendedName>
</protein>
<feature type="compositionally biased region" description="Polar residues" evidence="11">
    <location>
        <begin position="140"/>
        <end position="152"/>
    </location>
</feature>
<accession>A0A0C3CY86</accession>
<dbReference type="PANTHER" id="PTHR13476">
    <property type="entry name" value="CHROMATIN MODIFICATION-RELATED PROTEIN MEAF6"/>
    <property type="match status" value="1"/>
</dbReference>
<name>A0A0C3CY86_OIDMZ</name>
<feature type="region of interest" description="Disordered" evidence="11">
    <location>
        <begin position="105"/>
        <end position="187"/>
    </location>
</feature>
<dbReference type="Pfam" id="PF09340">
    <property type="entry name" value="NuA4"/>
    <property type="match status" value="1"/>
</dbReference>
<evidence type="ECO:0000313" key="13">
    <source>
        <dbReference type="Proteomes" id="UP000054321"/>
    </source>
</evidence>
<dbReference type="AlphaFoldDB" id="A0A0C3CY86"/>
<evidence type="ECO:0000313" key="12">
    <source>
        <dbReference type="EMBL" id="KIN03999.1"/>
    </source>
</evidence>
<keyword evidence="13" id="KW-1185">Reference proteome</keyword>
<proteinExistence type="inferred from homology"/>
<comment type="subunit">
    <text evidence="9">Component of the NuA4 histone acetyltransferase complex.</text>
</comment>
<sequence length="187" mass="19709">MGENTAPPAPASSGEVPGQPFYDKTRQHLKELLHKKRILERSLSMQEDTIFRKETEYLEETPSGNIITGFEAYTKGTGAASGAARRRGGVSEGSRVFSRSSVSFNPAADSPLASAQSTPVAAMAPTPLSGSFVKGEAGSNHATPTSTTSVNRTGAGVKRNKKNAGEDSETDTKEVKKPRTGGAVVRK</sequence>
<keyword evidence="7 9" id="KW-0804">Transcription</keyword>
<evidence type="ECO:0000256" key="3">
    <source>
        <dbReference type="ARBA" id="ARBA00018504"/>
    </source>
</evidence>
<evidence type="ECO:0000256" key="9">
    <source>
        <dbReference type="RuleBase" id="RU368022"/>
    </source>
</evidence>
<dbReference type="InterPro" id="IPR015418">
    <property type="entry name" value="Eaf6"/>
</dbReference>
<dbReference type="GO" id="GO:0006325">
    <property type="term" value="P:chromatin organization"/>
    <property type="evidence" value="ECO:0007669"/>
    <property type="project" value="UniProtKB-KW"/>
</dbReference>
<comment type="function">
    <text evidence="9">Component of the NuA4 histone acetyltransferase complex which is involved in transcriptional activation of selected genes principally by acetylation of nucleosomal histone H4 and H2A. The NuA4 complex is also involved in DNA repair.</text>
</comment>
<dbReference type="STRING" id="913774.A0A0C3CY86"/>
<organism evidence="12 13">
    <name type="scientific">Oidiodendron maius (strain Zn)</name>
    <dbReference type="NCBI Taxonomy" id="913774"/>
    <lineage>
        <taxon>Eukaryota</taxon>
        <taxon>Fungi</taxon>
        <taxon>Dikarya</taxon>
        <taxon>Ascomycota</taxon>
        <taxon>Pezizomycotina</taxon>
        <taxon>Leotiomycetes</taxon>
        <taxon>Leotiomycetes incertae sedis</taxon>
        <taxon>Myxotrichaceae</taxon>
        <taxon>Oidiodendron</taxon>
    </lineage>
</organism>
<keyword evidence="4 9" id="KW-0156">Chromatin regulator</keyword>
<dbReference type="GO" id="GO:0006281">
    <property type="term" value="P:DNA repair"/>
    <property type="evidence" value="ECO:0007669"/>
    <property type="project" value="UniProtKB-UniRule"/>
</dbReference>
<evidence type="ECO:0000256" key="11">
    <source>
        <dbReference type="SAM" id="MobiDB-lite"/>
    </source>
</evidence>
<evidence type="ECO:0000256" key="7">
    <source>
        <dbReference type="ARBA" id="ARBA00023163"/>
    </source>
</evidence>
<keyword evidence="6 10" id="KW-0175">Coiled coil</keyword>
<feature type="region of interest" description="Disordered" evidence="11">
    <location>
        <begin position="1"/>
        <end position="22"/>
    </location>
</feature>
<dbReference type="Proteomes" id="UP000054321">
    <property type="component" value="Unassembled WGS sequence"/>
</dbReference>
<dbReference type="InParanoid" id="A0A0C3CY86"/>